<proteinExistence type="inferred from homology"/>
<keyword evidence="8" id="KW-1185">Reference proteome</keyword>
<feature type="domain" description="Pseudouridine synthase I TruA alpha/beta" evidence="6">
    <location>
        <begin position="7"/>
        <end position="72"/>
    </location>
</feature>
<evidence type="ECO:0000313" key="7">
    <source>
        <dbReference type="EMBL" id="PNH02099.1"/>
    </source>
</evidence>
<keyword evidence="2 4" id="KW-0819">tRNA processing</keyword>
<dbReference type="GO" id="GO:0003723">
    <property type="term" value="F:RNA binding"/>
    <property type="evidence" value="ECO:0007669"/>
    <property type="project" value="InterPro"/>
</dbReference>
<evidence type="ECO:0000259" key="6">
    <source>
        <dbReference type="Pfam" id="PF01416"/>
    </source>
</evidence>
<sequence length="229" mass="22567">MSPVGGGQEVTMQVTGNGFLYRMVRMLAAGLVEVGHRRLSPQGLQQLLEGADRTALPEAAPPHGLYLQAVHYKGDPDFESRAQALGQRIRAGNAGRAHGPAAAGAGAAGTAGTGGVAVAEADVQAGALEAEAESVVQELQQSQGQKAAVAMKAAAIARRRSSSGSSGGEGGGDDAGTGGGREGGGDEVAGVAGAAGSGGGDEGDAGAEDADLGVAVDFAALREQYIEYQ</sequence>
<comment type="caution">
    <text evidence="7">The sequence shown here is derived from an EMBL/GenBank/DDBJ whole genome shotgun (WGS) entry which is preliminary data.</text>
</comment>
<accession>A0A2J7ZPA6</accession>
<evidence type="ECO:0000313" key="8">
    <source>
        <dbReference type="Proteomes" id="UP000236333"/>
    </source>
</evidence>
<dbReference type="InterPro" id="IPR001406">
    <property type="entry name" value="PsdUridine_synth_TruA"/>
</dbReference>
<feature type="compositionally biased region" description="Gly residues" evidence="5">
    <location>
        <begin position="165"/>
        <end position="182"/>
    </location>
</feature>
<dbReference type="OrthoDB" id="271910at2759"/>
<dbReference type="Gene3D" id="3.30.70.660">
    <property type="entry name" value="Pseudouridine synthase I, catalytic domain, C-terminal subdomain"/>
    <property type="match status" value="1"/>
</dbReference>
<dbReference type="GO" id="GO:0160147">
    <property type="term" value="F:tRNA pseudouridine(38-40) synthase activity"/>
    <property type="evidence" value="ECO:0007669"/>
    <property type="project" value="UniProtKB-EC"/>
</dbReference>
<dbReference type="SUPFAM" id="SSF55120">
    <property type="entry name" value="Pseudouridine synthase"/>
    <property type="match status" value="1"/>
</dbReference>
<dbReference type="GO" id="GO:0031119">
    <property type="term" value="P:tRNA pseudouridine synthesis"/>
    <property type="evidence" value="ECO:0007669"/>
    <property type="project" value="TreeGrafter"/>
</dbReference>
<evidence type="ECO:0000256" key="3">
    <source>
        <dbReference type="ARBA" id="ARBA00023235"/>
    </source>
</evidence>
<dbReference type="AlphaFoldDB" id="A0A2J7ZPA6"/>
<dbReference type="InterPro" id="IPR020095">
    <property type="entry name" value="PsdUridine_synth_TruA_C"/>
</dbReference>
<name>A0A2J7ZPA6_9CHLO</name>
<protein>
    <recommendedName>
        <fullName evidence="4">tRNA pseudouridine synthase</fullName>
        <ecNumber evidence="4">5.4.99.12</ecNumber>
    </recommendedName>
</protein>
<organism evidence="7 8">
    <name type="scientific">Tetrabaena socialis</name>
    <dbReference type="NCBI Taxonomy" id="47790"/>
    <lineage>
        <taxon>Eukaryota</taxon>
        <taxon>Viridiplantae</taxon>
        <taxon>Chlorophyta</taxon>
        <taxon>core chlorophytes</taxon>
        <taxon>Chlorophyceae</taxon>
        <taxon>CS clade</taxon>
        <taxon>Chlamydomonadales</taxon>
        <taxon>Tetrabaenaceae</taxon>
        <taxon>Tetrabaena</taxon>
    </lineage>
</organism>
<feature type="non-terminal residue" evidence="7">
    <location>
        <position position="229"/>
    </location>
</feature>
<dbReference type="PANTHER" id="PTHR11142:SF0">
    <property type="entry name" value="TRNA PSEUDOURIDINE SYNTHASE-LIKE 1"/>
    <property type="match status" value="1"/>
</dbReference>
<evidence type="ECO:0000256" key="2">
    <source>
        <dbReference type="ARBA" id="ARBA00022694"/>
    </source>
</evidence>
<dbReference type="EC" id="5.4.99.12" evidence="4"/>
<keyword evidence="3 4" id="KW-0413">Isomerase</keyword>
<dbReference type="EMBL" id="PGGS01000722">
    <property type="protein sequence ID" value="PNH02099.1"/>
    <property type="molecule type" value="Genomic_DNA"/>
</dbReference>
<dbReference type="Pfam" id="PF01416">
    <property type="entry name" value="PseudoU_synth_1"/>
    <property type="match status" value="1"/>
</dbReference>
<dbReference type="Proteomes" id="UP000236333">
    <property type="component" value="Unassembled WGS sequence"/>
</dbReference>
<dbReference type="InterPro" id="IPR020097">
    <property type="entry name" value="PsdUridine_synth_TruA_a/b_dom"/>
</dbReference>
<evidence type="ECO:0000256" key="1">
    <source>
        <dbReference type="ARBA" id="ARBA00009375"/>
    </source>
</evidence>
<evidence type="ECO:0000256" key="4">
    <source>
        <dbReference type="RuleBase" id="RU003792"/>
    </source>
</evidence>
<reference evidence="7 8" key="1">
    <citation type="journal article" date="2017" name="Mol. Biol. Evol.">
        <title>The 4-celled Tetrabaena socialis nuclear genome reveals the essential components for genetic control of cell number at the origin of multicellularity in the volvocine lineage.</title>
        <authorList>
            <person name="Featherston J."/>
            <person name="Arakaki Y."/>
            <person name="Hanschen E.R."/>
            <person name="Ferris P.J."/>
            <person name="Michod R.E."/>
            <person name="Olson B.J.S.C."/>
            <person name="Nozaki H."/>
            <person name="Durand P.M."/>
        </authorList>
    </citation>
    <scope>NUCLEOTIDE SEQUENCE [LARGE SCALE GENOMIC DNA]</scope>
    <source>
        <strain evidence="7 8">NIES-571</strain>
    </source>
</reference>
<dbReference type="PANTHER" id="PTHR11142">
    <property type="entry name" value="PSEUDOURIDYLATE SYNTHASE"/>
    <property type="match status" value="1"/>
</dbReference>
<feature type="region of interest" description="Disordered" evidence="5">
    <location>
        <begin position="158"/>
        <end position="208"/>
    </location>
</feature>
<comment type="catalytic activity">
    <reaction evidence="4">
        <text>uridine(38/39/40) in tRNA = pseudouridine(38/39/40) in tRNA</text>
        <dbReference type="Rhea" id="RHEA:22376"/>
        <dbReference type="Rhea" id="RHEA-COMP:10085"/>
        <dbReference type="Rhea" id="RHEA-COMP:10087"/>
        <dbReference type="ChEBI" id="CHEBI:65314"/>
        <dbReference type="ChEBI" id="CHEBI:65315"/>
        <dbReference type="EC" id="5.4.99.12"/>
    </reaction>
</comment>
<gene>
    <name evidence="7" type="ORF">TSOC_011943</name>
</gene>
<evidence type="ECO:0000256" key="5">
    <source>
        <dbReference type="SAM" id="MobiDB-lite"/>
    </source>
</evidence>
<comment type="similarity">
    <text evidence="1 4">Belongs to the tRNA pseudouridine synthase TruA family.</text>
</comment>
<dbReference type="InterPro" id="IPR020103">
    <property type="entry name" value="PsdUridine_synth_cat_dom_sf"/>
</dbReference>